<organism evidence="1 2">
    <name type="scientific">Candidatus Beckwithbacteria bacterium GW2011_GWA2_43_10</name>
    <dbReference type="NCBI Taxonomy" id="1618369"/>
    <lineage>
        <taxon>Bacteria</taxon>
        <taxon>Candidatus Beckwithiibacteriota</taxon>
    </lineage>
</organism>
<dbReference type="Proteomes" id="UP000034213">
    <property type="component" value="Unassembled WGS sequence"/>
</dbReference>
<dbReference type="EMBL" id="LCEW01000030">
    <property type="protein sequence ID" value="KKS79673.1"/>
    <property type="molecule type" value="Genomic_DNA"/>
</dbReference>
<dbReference type="STRING" id="1618369.UV54_C0030G0004"/>
<evidence type="ECO:0000313" key="1">
    <source>
        <dbReference type="EMBL" id="KKS79673.1"/>
    </source>
</evidence>
<gene>
    <name evidence="1" type="ORF">UV54_C0030G0004</name>
</gene>
<evidence type="ECO:0000313" key="2">
    <source>
        <dbReference type="Proteomes" id="UP000034213"/>
    </source>
</evidence>
<protein>
    <submittedName>
        <fullName evidence="1">Uncharacterized protein</fullName>
    </submittedName>
</protein>
<dbReference type="AlphaFoldDB" id="A0A0G1EYI7"/>
<proteinExistence type="predicted"/>
<reference evidence="1 2" key="1">
    <citation type="journal article" date="2015" name="Nature">
        <title>rRNA introns, odd ribosomes, and small enigmatic genomes across a large radiation of phyla.</title>
        <authorList>
            <person name="Brown C.T."/>
            <person name="Hug L.A."/>
            <person name="Thomas B.C."/>
            <person name="Sharon I."/>
            <person name="Castelle C.J."/>
            <person name="Singh A."/>
            <person name="Wilkins M.J."/>
            <person name="Williams K.H."/>
            <person name="Banfield J.F."/>
        </authorList>
    </citation>
    <scope>NUCLEOTIDE SEQUENCE [LARGE SCALE GENOMIC DNA]</scope>
</reference>
<sequence>MNSKEEKINMTVNVLEVFVYEEITVSESYEVILWSFTIIDGVSFGYLYVKPQDCEDNLSRAYDIIFDETMKRLESKGIHLSL</sequence>
<comment type="caution">
    <text evidence="1">The sequence shown here is derived from an EMBL/GenBank/DDBJ whole genome shotgun (WGS) entry which is preliminary data.</text>
</comment>
<accession>A0A0G1EYI7</accession>
<name>A0A0G1EYI7_9BACT</name>